<evidence type="ECO:0000313" key="4">
    <source>
        <dbReference type="Proteomes" id="UP000005240"/>
    </source>
</evidence>
<reference evidence="2" key="1">
    <citation type="submission" date="2009-11" db="EMBL/GenBank/DDBJ databases">
        <authorList>
            <consortium name="The Broad Institute Genome Sequencing Platform"/>
            <person name="Ward D."/>
            <person name="Feldgarden M."/>
            <person name="Earl A."/>
            <person name="Young S.K."/>
            <person name="Zeng Q."/>
            <person name="Koehrsen M."/>
            <person name="Alvarado L."/>
            <person name="Berlin A."/>
            <person name="Bochicchio J."/>
            <person name="Borenstein D."/>
            <person name="Chapman S.B."/>
            <person name="Chen Z."/>
            <person name="Engels R."/>
            <person name="Freedman E."/>
            <person name="Gellesch M."/>
            <person name="Goldberg J."/>
            <person name="Griggs A."/>
            <person name="Gujja S."/>
            <person name="Heilman E."/>
            <person name="Heiman D."/>
            <person name="Hepburn T."/>
            <person name="Howarth C."/>
            <person name="Jen D."/>
            <person name="Larson L."/>
            <person name="Lewis B."/>
            <person name="Mehta T."/>
            <person name="Park D."/>
            <person name="Pearson M."/>
            <person name="Roberts A."/>
            <person name="Saif S."/>
            <person name="Shea T."/>
            <person name="Shenoy N."/>
            <person name="Sisk P."/>
            <person name="Stolte C."/>
            <person name="Sykes S."/>
            <person name="Thomson T."/>
            <person name="Walk T."/>
            <person name="White J."/>
            <person name="Yandava C."/>
            <person name="Izard J."/>
            <person name="Baranova O.V."/>
            <person name="Blanton J.M."/>
            <person name="Tanner A.C."/>
            <person name="Dewhirst F.E."/>
            <person name="Haas B."/>
            <person name="Nusbaum C."/>
            <person name="Birren B."/>
        </authorList>
    </citation>
    <scope>NUCLEOTIDE SEQUENCE [LARGE SCALE GENOMIC DNA]</scope>
    <source>
        <strain evidence="2">1-1 BBBD Race 1</strain>
    </source>
</reference>
<protein>
    <submittedName>
        <fullName evidence="2 3">Uncharacterized protein</fullName>
    </submittedName>
</protein>
<accession>A0A180GPM0</accession>
<dbReference type="EMBL" id="ADAS02000036">
    <property type="protein sequence ID" value="OAV94767.1"/>
    <property type="molecule type" value="Genomic_DNA"/>
</dbReference>
<feature type="compositionally biased region" description="Polar residues" evidence="1">
    <location>
        <begin position="331"/>
        <end position="345"/>
    </location>
</feature>
<dbReference type="Proteomes" id="UP000005240">
    <property type="component" value="Unassembled WGS sequence"/>
</dbReference>
<dbReference type="AlphaFoldDB" id="A0A180GPM0"/>
<reference evidence="2" key="2">
    <citation type="submission" date="2016-05" db="EMBL/GenBank/DDBJ databases">
        <title>Comparative analysis highlights variable genome content of wheat rusts and divergence of the mating loci.</title>
        <authorList>
            <person name="Cuomo C.A."/>
            <person name="Bakkeren G."/>
            <person name="Szabo L."/>
            <person name="Khalil H."/>
            <person name="Joly D."/>
            <person name="Goldberg J."/>
            <person name="Young S."/>
            <person name="Zeng Q."/>
            <person name="Fellers J."/>
        </authorList>
    </citation>
    <scope>NUCLEOTIDE SEQUENCE [LARGE SCALE GENOMIC DNA]</scope>
    <source>
        <strain evidence="2">1-1 BBBD Race 1</strain>
    </source>
</reference>
<feature type="compositionally biased region" description="Polar residues" evidence="1">
    <location>
        <begin position="273"/>
        <end position="284"/>
    </location>
</feature>
<feature type="compositionally biased region" description="Polar residues" evidence="1">
    <location>
        <begin position="311"/>
        <end position="320"/>
    </location>
</feature>
<proteinExistence type="predicted"/>
<reference evidence="3" key="4">
    <citation type="submission" date="2025-05" db="UniProtKB">
        <authorList>
            <consortium name="EnsemblFungi"/>
        </authorList>
    </citation>
    <scope>IDENTIFICATION</scope>
    <source>
        <strain evidence="3">isolate 1-1 / race 1 (BBBD)</strain>
    </source>
</reference>
<evidence type="ECO:0000313" key="2">
    <source>
        <dbReference type="EMBL" id="OAV94767.1"/>
    </source>
</evidence>
<feature type="region of interest" description="Disordered" evidence="1">
    <location>
        <begin position="573"/>
        <end position="608"/>
    </location>
</feature>
<sequence>MSNNARVRPAIPSNQLLSGALPTNGAGNAIPIPLDCQYLNFSQSDHSNQTESLGSRFLEESAAVYAQTNLVSAHAPRDGSSPLDAEFRVHQVHQELFKALPITSSPTSSPARSTTSSTDTLSRFSPGDEIDESPDSDRLFDHEKASIKDSLFDKSSLIEFELGDLFDDGACDDDVLGRLFQDEEDGVYDDSSVFEFALGELDDIPVPPPGIDRSRPIEFFNLTYDDMVFIQNKLASVAFPPSSRGSATQAQYSAQPTDTWPPQRPQSHGPMHSSHQPFQPNLSISPSFSSTLNSHSSLSSQDPSPSILSPRSSALQQRLNQAKAAARIRSSHTSGTASPQPSNEILSPTRISLRENLIAHNQLLSPSSSDGPDVLCFPLTPPIHHLVRSPEAEQSCIPSSAGMSAIYSYNDTFGADSVIGHSNQAPNLRGRRPVLTSILFQDVEAQAFAANAALRKTYTVDPEALSNGKKAPPRKRTICTTHIGAPKLVSASAFLPGLRLEGQEPESRPAVPQQSKGILKGGFRLRINKKKPSDLALNRQNIDTSIEEPSGQVKSFISDPNLRQNVCRPHFNSTSLYAGHAPTVPSSQPDRRGSLDQPESPVSPKHAPAFTSFRKLVNTVAAFKLHHAGGHPTNPAVAVSEAAPPDDRVPQSILGENAVETMDTAYEPDSSPLDATEQDPFGRSAGLVSRLDSHYSAAPGPETKLAV</sequence>
<evidence type="ECO:0000313" key="3">
    <source>
        <dbReference type="EnsemblFungi" id="PTTG_05413-t43_1-p1"/>
    </source>
</evidence>
<feature type="compositionally biased region" description="Low complexity" evidence="1">
    <location>
        <begin position="103"/>
        <end position="122"/>
    </location>
</feature>
<dbReference type="STRING" id="630390.A0A180GPM0"/>
<feature type="compositionally biased region" description="Low complexity" evidence="1">
    <location>
        <begin position="285"/>
        <end position="310"/>
    </location>
</feature>
<feature type="region of interest" description="Disordered" evidence="1">
    <location>
        <begin position="664"/>
        <end position="687"/>
    </location>
</feature>
<dbReference type="VEuPathDB" id="FungiDB:PTTG_05413"/>
<organism evidence="2">
    <name type="scientific">Puccinia triticina (isolate 1-1 / race 1 (BBBD))</name>
    <name type="common">Brown leaf rust fungus</name>
    <dbReference type="NCBI Taxonomy" id="630390"/>
    <lineage>
        <taxon>Eukaryota</taxon>
        <taxon>Fungi</taxon>
        <taxon>Dikarya</taxon>
        <taxon>Basidiomycota</taxon>
        <taxon>Pucciniomycotina</taxon>
        <taxon>Pucciniomycetes</taxon>
        <taxon>Pucciniales</taxon>
        <taxon>Pucciniaceae</taxon>
        <taxon>Puccinia</taxon>
    </lineage>
</organism>
<dbReference type="OrthoDB" id="3259825at2759"/>
<feature type="region of interest" description="Disordered" evidence="1">
    <location>
        <begin position="240"/>
        <end position="345"/>
    </location>
</feature>
<reference evidence="3 4" key="3">
    <citation type="journal article" date="2017" name="G3 (Bethesda)">
        <title>Comparative analysis highlights variable genome content of wheat rusts and divergence of the mating loci.</title>
        <authorList>
            <person name="Cuomo C.A."/>
            <person name="Bakkeren G."/>
            <person name="Khalil H.B."/>
            <person name="Panwar V."/>
            <person name="Joly D."/>
            <person name="Linning R."/>
            <person name="Sakthikumar S."/>
            <person name="Song X."/>
            <person name="Adiconis X."/>
            <person name="Fan L."/>
            <person name="Goldberg J.M."/>
            <person name="Levin J.Z."/>
            <person name="Young S."/>
            <person name="Zeng Q."/>
            <person name="Anikster Y."/>
            <person name="Bruce M."/>
            <person name="Wang M."/>
            <person name="Yin C."/>
            <person name="McCallum B."/>
            <person name="Szabo L.J."/>
            <person name="Hulbert S."/>
            <person name="Chen X."/>
            <person name="Fellers J.P."/>
        </authorList>
    </citation>
    <scope>NUCLEOTIDE SEQUENCE</scope>
    <source>
        <strain evidence="3">isolate 1-1 / race 1 (BBBD)</strain>
        <strain evidence="4">Isolate 1-1 / race 1 (BBBD)</strain>
    </source>
</reference>
<dbReference type="EnsemblFungi" id="PTTG_05413-t43_1">
    <property type="protein sequence ID" value="PTTG_05413-t43_1-p1"/>
    <property type="gene ID" value="PTTG_05413"/>
</dbReference>
<feature type="compositionally biased region" description="Polar residues" evidence="1">
    <location>
        <begin position="243"/>
        <end position="260"/>
    </location>
</feature>
<evidence type="ECO:0000256" key="1">
    <source>
        <dbReference type="SAM" id="MobiDB-lite"/>
    </source>
</evidence>
<name>A0A180GPM0_PUCT1</name>
<feature type="region of interest" description="Disordered" evidence="1">
    <location>
        <begin position="100"/>
        <end position="137"/>
    </location>
</feature>
<keyword evidence="4" id="KW-1185">Reference proteome</keyword>
<gene>
    <name evidence="2" type="ORF">PTTG_05413</name>
</gene>